<evidence type="ECO:0000256" key="1">
    <source>
        <dbReference type="SAM" id="Phobius"/>
    </source>
</evidence>
<name>A0A8H5A627_FUSOX</name>
<accession>A0A8H5A627</accession>
<evidence type="ECO:0000313" key="2">
    <source>
        <dbReference type="EMBL" id="KAF5259528.1"/>
    </source>
</evidence>
<comment type="caution">
    <text evidence="2">The sequence shown here is derived from an EMBL/GenBank/DDBJ whole genome shotgun (WGS) entry which is preliminary data.</text>
</comment>
<evidence type="ECO:0000313" key="3">
    <source>
        <dbReference type="Proteomes" id="UP000558688"/>
    </source>
</evidence>
<proteinExistence type="predicted"/>
<dbReference type="Proteomes" id="UP000558688">
    <property type="component" value="Unassembled WGS sequence"/>
</dbReference>
<reference evidence="2" key="1">
    <citation type="submission" date="2020-02" db="EMBL/GenBank/DDBJ databases">
        <title>Identification and distribution of gene clusters putatively required for synthesis of sphingolipid metabolism inhibitors in phylogenetically diverse species of the filamentous fungus Fusarium.</title>
        <authorList>
            <person name="Kim H.-S."/>
            <person name="Busman M."/>
            <person name="Brown D.W."/>
            <person name="Divon H."/>
            <person name="Uhlig S."/>
            <person name="Proctor R.H."/>
        </authorList>
    </citation>
    <scope>NUCLEOTIDE SEQUENCE [LARGE SCALE GENOMIC DNA]</scope>
    <source>
        <strain evidence="2">NRRL 39464</strain>
    </source>
</reference>
<organism evidence="2 3">
    <name type="scientific">Fusarium oxysporum</name>
    <name type="common">Fusarium vascular wilt</name>
    <dbReference type="NCBI Taxonomy" id="5507"/>
    <lineage>
        <taxon>Eukaryota</taxon>
        <taxon>Fungi</taxon>
        <taxon>Dikarya</taxon>
        <taxon>Ascomycota</taxon>
        <taxon>Pezizomycotina</taxon>
        <taxon>Sordariomycetes</taxon>
        <taxon>Hypocreomycetidae</taxon>
        <taxon>Hypocreales</taxon>
        <taxon>Nectriaceae</taxon>
        <taxon>Fusarium</taxon>
        <taxon>Fusarium oxysporum species complex</taxon>
    </lineage>
</organism>
<dbReference type="EMBL" id="JAAFOW010001716">
    <property type="protein sequence ID" value="KAF5259528.1"/>
    <property type="molecule type" value="Genomic_DNA"/>
</dbReference>
<protein>
    <submittedName>
        <fullName evidence="2">Uncharacterized protein</fullName>
    </submittedName>
</protein>
<gene>
    <name evidence="2" type="ORF">FOXYS1_9852</name>
</gene>
<feature type="transmembrane region" description="Helical" evidence="1">
    <location>
        <begin position="132"/>
        <end position="154"/>
    </location>
</feature>
<keyword evidence="1" id="KW-0472">Membrane</keyword>
<keyword evidence="1" id="KW-0812">Transmembrane</keyword>
<sequence length="167" mass="19667">MQKFLEQNPALQKFLELNPVSQKFLERIYNSYQDFIAALNRSGVSDCAVWMLKLCRRVRGGTPSTRTMVGEQQLREPFFNHGNLVVQGRLHSYICNFTIFKSFSWQSLWQGDRRSSIVVYAYLLLERSKLKVIFIVANITLASLELQIVSWMIWHLELEIYWCHDTL</sequence>
<dbReference type="AlphaFoldDB" id="A0A8H5A627"/>
<keyword evidence="1" id="KW-1133">Transmembrane helix</keyword>